<evidence type="ECO:0000313" key="2">
    <source>
        <dbReference type="Proteomes" id="UP001186974"/>
    </source>
</evidence>
<name>A0ACC3CY90_9PEZI</name>
<sequence>MFLPRSLDATAPPEARTKEENNPTLLFSWWCTGVALVVILIRLAGRLVRNNRLFREDRIMALSIIPLMVRMGLVHVVLIWGTNNATGNFSAQEIRNRAIGSRLVLASRIFYAAFIWLAKLTVSEFLKRLTDRFWNKRSQYLLRGIRLFLVLTFIGVVIATLAECQPFDHYWQVVPDPGPQCRQGYTQLITMGVSDIVTDILLIIFPIPIIIKSAMPPKRKVSLVLLFSLSLLLIGITAYRVPAVIAHRGRQQYRTVWASGEILAAAAVSNAIALGSFLRDRGVKKARYRFGSTVDSVERPQTSRRPTLTHWGSDEDLVRDMGYGLHPELRGAPSSPRAPPPALPANPEHVRGHSSLGGQWQFPKGERARDSEESDSKLQESVDPLASPRDVTAVSPSSKRNVSFFDPGGLLDDGSSRSSTMAPSS</sequence>
<dbReference type="Proteomes" id="UP001186974">
    <property type="component" value="Unassembled WGS sequence"/>
</dbReference>
<accession>A0ACC3CY90</accession>
<evidence type="ECO:0000313" key="1">
    <source>
        <dbReference type="EMBL" id="KAK3056493.1"/>
    </source>
</evidence>
<organism evidence="1 2">
    <name type="scientific">Coniosporium uncinatum</name>
    <dbReference type="NCBI Taxonomy" id="93489"/>
    <lineage>
        <taxon>Eukaryota</taxon>
        <taxon>Fungi</taxon>
        <taxon>Dikarya</taxon>
        <taxon>Ascomycota</taxon>
        <taxon>Pezizomycotina</taxon>
        <taxon>Dothideomycetes</taxon>
        <taxon>Dothideomycetes incertae sedis</taxon>
        <taxon>Coniosporium</taxon>
    </lineage>
</organism>
<keyword evidence="2" id="KW-1185">Reference proteome</keyword>
<comment type="caution">
    <text evidence="1">The sequence shown here is derived from an EMBL/GenBank/DDBJ whole genome shotgun (WGS) entry which is preliminary data.</text>
</comment>
<reference evidence="1" key="1">
    <citation type="submission" date="2024-09" db="EMBL/GenBank/DDBJ databases">
        <title>Black Yeasts Isolated from many extreme environments.</title>
        <authorList>
            <person name="Coleine C."/>
            <person name="Stajich J.E."/>
            <person name="Selbmann L."/>
        </authorList>
    </citation>
    <scope>NUCLEOTIDE SEQUENCE</scope>
    <source>
        <strain evidence="1">CCFEE 5737</strain>
    </source>
</reference>
<gene>
    <name evidence="1" type="ORF">LTS18_011660</name>
</gene>
<proteinExistence type="predicted"/>
<protein>
    <submittedName>
        <fullName evidence="1">Uncharacterized protein</fullName>
    </submittedName>
</protein>
<dbReference type="EMBL" id="JAWDJW010009734">
    <property type="protein sequence ID" value="KAK3056493.1"/>
    <property type="molecule type" value="Genomic_DNA"/>
</dbReference>
<feature type="non-terminal residue" evidence="1">
    <location>
        <position position="425"/>
    </location>
</feature>